<reference evidence="3" key="1">
    <citation type="submission" date="2018-02" db="EMBL/GenBank/DDBJ databases">
        <authorList>
            <person name="Hausmann B."/>
        </authorList>
    </citation>
    <scope>NUCLEOTIDE SEQUENCE [LARGE SCALE GENOMIC DNA]</scope>
    <source>
        <strain evidence="3">Peat soil MAG SbA1</strain>
    </source>
</reference>
<evidence type="ECO:0000313" key="2">
    <source>
        <dbReference type="EMBL" id="SPF43871.1"/>
    </source>
</evidence>
<gene>
    <name evidence="2" type="ORF">SBA1_500022</name>
</gene>
<keyword evidence="1" id="KW-0472">Membrane</keyword>
<organism evidence="2 3">
    <name type="scientific">Candidatus Sulfotelmatobacter kueseliae</name>
    <dbReference type="NCBI Taxonomy" id="2042962"/>
    <lineage>
        <taxon>Bacteria</taxon>
        <taxon>Pseudomonadati</taxon>
        <taxon>Acidobacteriota</taxon>
        <taxon>Terriglobia</taxon>
        <taxon>Terriglobales</taxon>
        <taxon>Candidatus Korobacteraceae</taxon>
        <taxon>Candidatus Sulfotelmatobacter</taxon>
    </lineage>
</organism>
<name>A0A2U3KW30_9BACT</name>
<dbReference type="NCBIfam" id="TIGR02532">
    <property type="entry name" value="IV_pilin_GFxxxE"/>
    <property type="match status" value="1"/>
</dbReference>
<keyword evidence="1" id="KW-0812">Transmembrane</keyword>
<dbReference type="EMBL" id="OMOD01000145">
    <property type="protein sequence ID" value="SPF43871.1"/>
    <property type="molecule type" value="Genomic_DNA"/>
</dbReference>
<dbReference type="Proteomes" id="UP000238701">
    <property type="component" value="Unassembled WGS sequence"/>
</dbReference>
<dbReference type="SUPFAM" id="SSF54523">
    <property type="entry name" value="Pili subunits"/>
    <property type="match status" value="1"/>
</dbReference>
<sequence length="197" mass="20359">MTQPIAHPSEQSGFTLIETMIAIAIMGIGIVTLLAAFGTAVSATQNSQENLIARQKALQAMESVYTARNTQQVSFSQIANVASGGIFTTGATQLLCPGPDGLVNTTDDVNCPASGPCTAGPECVVLPGPDGILGTADDLPMSLANFTRSIQINSTLESDGVTVDPTLKQIVVTVSYTTGGNANPHVYTVNALISAYR</sequence>
<dbReference type="InterPro" id="IPR045584">
    <property type="entry name" value="Pilin-like"/>
</dbReference>
<evidence type="ECO:0008006" key="4">
    <source>
        <dbReference type="Google" id="ProtNLM"/>
    </source>
</evidence>
<dbReference type="Pfam" id="PF07963">
    <property type="entry name" value="N_methyl"/>
    <property type="match status" value="1"/>
</dbReference>
<keyword evidence="1" id="KW-1133">Transmembrane helix</keyword>
<evidence type="ECO:0000256" key="1">
    <source>
        <dbReference type="SAM" id="Phobius"/>
    </source>
</evidence>
<proteinExistence type="predicted"/>
<dbReference type="AlphaFoldDB" id="A0A2U3KW30"/>
<dbReference type="InterPro" id="IPR012902">
    <property type="entry name" value="N_methyl_site"/>
</dbReference>
<accession>A0A2U3KW30</accession>
<protein>
    <recommendedName>
        <fullName evidence="4">Prepilin-type N-terminal cleavage/methylation domain-containing protein</fullName>
    </recommendedName>
</protein>
<dbReference type="OrthoDB" id="9959371at2"/>
<dbReference type="PROSITE" id="PS00409">
    <property type="entry name" value="PROKAR_NTER_METHYL"/>
    <property type="match status" value="1"/>
</dbReference>
<evidence type="ECO:0000313" key="3">
    <source>
        <dbReference type="Proteomes" id="UP000238701"/>
    </source>
</evidence>
<feature type="transmembrane region" description="Helical" evidence="1">
    <location>
        <begin position="20"/>
        <end position="41"/>
    </location>
</feature>